<keyword evidence="3" id="KW-1185">Reference proteome</keyword>
<feature type="transmembrane region" description="Helical" evidence="1">
    <location>
        <begin position="85"/>
        <end position="104"/>
    </location>
</feature>
<dbReference type="AlphaFoldDB" id="A0A4Z1FHH1"/>
<feature type="transmembrane region" description="Helical" evidence="1">
    <location>
        <begin position="573"/>
        <end position="597"/>
    </location>
</feature>
<keyword evidence="1" id="KW-1133">Transmembrane helix</keyword>
<reference evidence="2 3" key="1">
    <citation type="submission" date="2017-12" db="EMBL/GenBank/DDBJ databases">
        <title>Comparative genomics of Botrytis spp.</title>
        <authorList>
            <person name="Valero-Jimenez C.A."/>
            <person name="Tapia P."/>
            <person name="Veloso J."/>
            <person name="Silva-Moreno E."/>
            <person name="Staats M."/>
            <person name="Valdes J.H."/>
            <person name="Van Kan J.A.L."/>
        </authorList>
    </citation>
    <scope>NUCLEOTIDE SEQUENCE [LARGE SCALE GENOMIC DNA]</scope>
    <source>
        <strain evidence="2 3">Bp0003</strain>
    </source>
</reference>
<proteinExistence type="predicted"/>
<evidence type="ECO:0000313" key="2">
    <source>
        <dbReference type="EMBL" id="TGO22053.1"/>
    </source>
</evidence>
<protein>
    <submittedName>
        <fullName evidence="2">Uncharacterized protein</fullName>
    </submittedName>
</protein>
<accession>A0A4Z1FHH1</accession>
<keyword evidence="1" id="KW-0472">Membrane</keyword>
<dbReference type="PANTHER" id="PTHR35041">
    <property type="entry name" value="MEDIATOR OF RNA POLYMERASE II TRANSCRIPTION SUBUNIT 1"/>
    <property type="match status" value="1"/>
</dbReference>
<gene>
    <name evidence="2" type="ORF">BPAE_0184g00050</name>
</gene>
<comment type="caution">
    <text evidence="2">The sequence shown here is derived from an EMBL/GenBank/DDBJ whole genome shotgun (WGS) entry which is preliminary data.</text>
</comment>
<dbReference type="EMBL" id="PQXI01000184">
    <property type="protein sequence ID" value="TGO22053.1"/>
    <property type="molecule type" value="Genomic_DNA"/>
</dbReference>
<evidence type="ECO:0000256" key="1">
    <source>
        <dbReference type="SAM" id="Phobius"/>
    </source>
</evidence>
<evidence type="ECO:0000313" key="3">
    <source>
        <dbReference type="Proteomes" id="UP000297910"/>
    </source>
</evidence>
<keyword evidence="1" id="KW-0812">Transmembrane</keyword>
<name>A0A4Z1FHH1_9HELO</name>
<feature type="transmembrane region" description="Helical" evidence="1">
    <location>
        <begin position="124"/>
        <end position="149"/>
    </location>
</feature>
<feature type="transmembrane region" description="Helical" evidence="1">
    <location>
        <begin position="187"/>
        <end position="211"/>
    </location>
</feature>
<dbReference type="PANTHER" id="PTHR35041:SF3">
    <property type="entry name" value="FORMYLMETHIONINE DEFORMYLASE-LIKE PROTEIN"/>
    <property type="match status" value="1"/>
</dbReference>
<dbReference type="Proteomes" id="UP000297910">
    <property type="component" value="Unassembled WGS sequence"/>
</dbReference>
<organism evidence="2 3">
    <name type="scientific">Botrytis paeoniae</name>
    <dbReference type="NCBI Taxonomy" id="278948"/>
    <lineage>
        <taxon>Eukaryota</taxon>
        <taxon>Fungi</taxon>
        <taxon>Dikarya</taxon>
        <taxon>Ascomycota</taxon>
        <taxon>Pezizomycotina</taxon>
        <taxon>Leotiomycetes</taxon>
        <taxon>Helotiales</taxon>
        <taxon>Sclerotiniaceae</taxon>
        <taxon>Botrytis</taxon>
    </lineage>
</organism>
<sequence>MIELHRRKAADESIDYQALDDVTFNRDSLSTPVGSDKNTFVPSSSSLSDKCLTDGDDISYNQRKSTHISRPPFATWGIHWKKPSFIGLMFFVGFILSLVHHLYYMSLSGERTGDEKKQAWPTRIGTGFAFVITSCFKATTTAALGQYIWTVVKRQPLSIKNLDRLFALSTDPIALFSIELFKGAKLAILLGAITWLLGLASIAPAATLTIVAKNISEEVRLPVLDFSKASWNDSVDGQYNAVSITNTIAINTASNINVLGLSRQVSGSEWSYTLQFYGPSIKCNEPNNTQQAIFNNITKYYEQNNVFTYDDKNDNRTNTKFGMGSGRIIYTSWSTWYAGGTPNAGFLPPPLALHGSYHPQLWIQTSTSELVCTAVNATFNIAVSYIDGVQYVTQQNIEIIGHYDLSYMDVGDIESGPTVTDSNGVTTATATGGSAKVLWNQYIPHMYALGAILGGNITLRDVTLGSSQNEQYSGYGTTNILGTGLMACEEIASTPFKNESSYLIGNPSSTFTNTFTSTARPWLCRNQTLARGIEDLANNITISYLSSPDLTSDSDLQKILTSNTDNYYVYHPFWLLISYGLAFLFSIIAVAVGIHAIHSNGVVHSNSFSAIVATTRNPELDEFWGRSCLGADPLREDPGQCRLKFGPVLGQVMTGDPKSAEEESESQWQMEKHSHVAFGTEQNVGELKKRDLCI</sequence>